<dbReference type="PROSITE" id="PS00086">
    <property type="entry name" value="CYTOCHROME_P450"/>
    <property type="match status" value="1"/>
</dbReference>
<dbReference type="InterPro" id="IPR036396">
    <property type="entry name" value="Cyt_P450_sf"/>
</dbReference>
<evidence type="ECO:0000256" key="4">
    <source>
        <dbReference type="SAM" id="Phobius"/>
    </source>
</evidence>
<dbReference type="InterPro" id="IPR053007">
    <property type="entry name" value="CYP450_monoxygenase_sec-met"/>
</dbReference>
<evidence type="ECO:0000313" key="5">
    <source>
        <dbReference type="EMBL" id="PSS03468.1"/>
    </source>
</evidence>
<keyword evidence="1" id="KW-0479">Metal-binding</keyword>
<feature type="region of interest" description="Disordered" evidence="3">
    <location>
        <begin position="341"/>
        <end position="375"/>
    </location>
</feature>
<reference evidence="5 6" key="1">
    <citation type="journal article" date="2018" name="Mycol. Prog.">
        <title>Coniella lustricola, a new species from submerged detritus.</title>
        <authorList>
            <person name="Raudabaugh D.B."/>
            <person name="Iturriaga T."/>
            <person name="Carver A."/>
            <person name="Mondo S."/>
            <person name="Pangilinan J."/>
            <person name="Lipzen A."/>
            <person name="He G."/>
            <person name="Amirebrahimi M."/>
            <person name="Grigoriev I.V."/>
            <person name="Miller A.N."/>
        </authorList>
    </citation>
    <scope>NUCLEOTIDE SEQUENCE [LARGE SCALE GENOMIC DNA]</scope>
    <source>
        <strain evidence="5 6">B22-T-1</strain>
    </source>
</reference>
<feature type="region of interest" description="Disordered" evidence="3">
    <location>
        <begin position="448"/>
        <end position="480"/>
    </location>
</feature>
<feature type="region of interest" description="Disordered" evidence="3">
    <location>
        <begin position="580"/>
        <end position="628"/>
    </location>
</feature>
<protein>
    <submittedName>
        <fullName evidence="5">Cytochrome P450</fullName>
    </submittedName>
</protein>
<dbReference type="PANTHER" id="PTHR47582:SF1">
    <property type="entry name" value="P450, PUTATIVE (EUROFUNG)-RELATED"/>
    <property type="match status" value="1"/>
</dbReference>
<feature type="transmembrane region" description="Helical" evidence="4">
    <location>
        <begin position="51"/>
        <end position="71"/>
    </location>
</feature>
<feature type="region of interest" description="Disordered" evidence="3">
    <location>
        <begin position="209"/>
        <end position="232"/>
    </location>
</feature>
<dbReference type="InterPro" id="IPR001128">
    <property type="entry name" value="Cyt_P450"/>
</dbReference>
<dbReference type="Proteomes" id="UP000241462">
    <property type="component" value="Unassembled WGS sequence"/>
</dbReference>
<dbReference type="Pfam" id="PF00067">
    <property type="entry name" value="p450"/>
    <property type="match status" value="1"/>
</dbReference>
<accession>A0A2T3AM41</accession>
<gene>
    <name evidence="5" type="ORF">BD289DRAFT_478625</name>
</gene>
<feature type="compositionally biased region" description="Low complexity" evidence="3">
    <location>
        <begin position="465"/>
        <end position="478"/>
    </location>
</feature>
<dbReference type="PANTHER" id="PTHR47582">
    <property type="entry name" value="P450, PUTATIVE (EUROFUNG)-RELATED"/>
    <property type="match status" value="1"/>
</dbReference>
<keyword evidence="2" id="KW-0408">Iron</keyword>
<feature type="compositionally biased region" description="Polar residues" evidence="3">
    <location>
        <begin position="591"/>
        <end position="623"/>
    </location>
</feature>
<organism evidence="5 6">
    <name type="scientific">Coniella lustricola</name>
    <dbReference type="NCBI Taxonomy" id="2025994"/>
    <lineage>
        <taxon>Eukaryota</taxon>
        <taxon>Fungi</taxon>
        <taxon>Dikarya</taxon>
        <taxon>Ascomycota</taxon>
        <taxon>Pezizomycotina</taxon>
        <taxon>Sordariomycetes</taxon>
        <taxon>Sordariomycetidae</taxon>
        <taxon>Diaporthales</taxon>
        <taxon>Schizoparmaceae</taxon>
        <taxon>Coniella</taxon>
    </lineage>
</organism>
<evidence type="ECO:0000256" key="1">
    <source>
        <dbReference type="ARBA" id="ARBA00022723"/>
    </source>
</evidence>
<feature type="compositionally biased region" description="Basic and acidic residues" evidence="3">
    <location>
        <begin position="667"/>
        <end position="692"/>
    </location>
</feature>
<dbReference type="GO" id="GO:0004497">
    <property type="term" value="F:monooxygenase activity"/>
    <property type="evidence" value="ECO:0007669"/>
    <property type="project" value="InterPro"/>
</dbReference>
<evidence type="ECO:0000256" key="3">
    <source>
        <dbReference type="SAM" id="MobiDB-lite"/>
    </source>
</evidence>
<feature type="compositionally biased region" description="Basic and acidic residues" evidence="3">
    <location>
        <begin position="277"/>
        <end position="286"/>
    </location>
</feature>
<keyword evidence="6" id="KW-1185">Reference proteome</keyword>
<dbReference type="GO" id="GO:0020037">
    <property type="term" value="F:heme binding"/>
    <property type="evidence" value="ECO:0007669"/>
    <property type="project" value="InterPro"/>
</dbReference>
<dbReference type="InterPro" id="IPR017972">
    <property type="entry name" value="Cyt_P450_CS"/>
</dbReference>
<dbReference type="STRING" id="2025994.A0A2T3AM41"/>
<feature type="compositionally biased region" description="Basic and acidic residues" evidence="3">
    <location>
        <begin position="451"/>
        <end position="462"/>
    </location>
</feature>
<feature type="compositionally biased region" description="Polar residues" evidence="3">
    <location>
        <begin position="344"/>
        <end position="355"/>
    </location>
</feature>
<evidence type="ECO:0000313" key="6">
    <source>
        <dbReference type="Proteomes" id="UP000241462"/>
    </source>
</evidence>
<dbReference type="InParanoid" id="A0A2T3AM41"/>
<dbReference type="EMBL" id="KZ678375">
    <property type="protein sequence ID" value="PSS03468.1"/>
    <property type="molecule type" value="Genomic_DNA"/>
</dbReference>
<dbReference type="GO" id="GO:0005506">
    <property type="term" value="F:iron ion binding"/>
    <property type="evidence" value="ECO:0007669"/>
    <property type="project" value="InterPro"/>
</dbReference>
<dbReference type="SUPFAM" id="SSF48264">
    <property type="entry name" value="Cytochrome P450"/>
    <property type="match status" value="1"/>
</dbReference>
<sequence>MELRWIWLPPWQFPPSFTITTSNTLCFFLVIIIIFLYLTHLSNRPYHPQEPSIVACPLPIPYIGHLILMALQGGHYIRSLGLAHQNRHLPIFTLVLPFGARMYVVTSPALTTAVQRKPARELSANAMLPGVVKRIMGLDEETGEIVRRGVDGTNGGEGGGGKADGKGVLEDLHGMMVGYLGVGKNLDQLTAEAVRALVGEMDGFLDGDVSSSTMPASEPISLHQEERESENRTHDLLPWVRHLVMCASARVLYGPRNPFTVEREKQRQNQQQQQQHSGDDTVKHQDGNLETDFWNWDHGLGQLLIGIWPSVTARVPYHARERLVAAFRTYIDAKHYEPEDKHTSTVLSSSSNDKYNINRESGKTNREQEHTQATTGAAPIVFNRIRIARAHGFSPDGIARSELSFLFASMVNTATVAFWTLLRVFADDELLDAVREELVRGGLVRDCGEDEQGKEQELHRADGGSASTSQTKSTAASKTAKKKRHLSLSALTANKYEACPTLYAVLQEVLRLASNNFSTRLVMENTYITPPATIESANVMSTAGAGQINGQTHRYFLKRGGIVQIAGGVMHMNPSIWGQDANEFRPGRHQPLSSAGSSARQESQDEPSTTETRQVHRSTTARSSAFRGFGGGKTICPGRYFATAEILGFVACTVLRMEIEGVNDLDKDANNNPEVKVKARPDPHHHEQDGLNKKKSRAIKVPEVDDYILPVHVLEPASGETVRVRIKQREGAAGERIEVVP</sequence>
<feature type="compositionally biased region" description="Basic and acidic residues" evidence="3">
    <location>
        <begin position="356"/>
        <end position="370"/>
    </location>
</feature>
<dbReference type="AlphaFoldDB" id="A0A2T3AM41"/>
<feature type="region of interest" description="Disordered" evidence="3">
    <location>
        <begin position="263"/>
        <end position="286"/>
    </location>
</feature>
<evidence type="ECO:0000256" key="2">
    <source>
        <dbReference type="ARBA" id="ARBA00023004"/>
    </source>
</evidence>
<proteinExistence type="predicted"/>
<feature type="compositionally biased region" description="Basic and acidic residues" evidence="3">
    <location>
        <begin position="223"/>
        <end position="232"/>
    </location>
</feature>
<dbReference type="CDD" id="cd11040">
    <property type="entry name" value="CYP7_CYP8-like"/>
    <property type="match status" value="1"/>
</dbReference>
<keyword evidence="4" id="KW-1133">Transmembrane helix</keyword>
<name>A0A2T3AM41_9PEZI</name>
<keyword evidence="4" id="KW-0812">Transmembrane</keyword>
<keyword evidence="4" id="KW-0472">Membrane</keyword>
<feature type="region of interest" description="Disordered" evidence="3">
    <location>
        <begin position="667"/>
        <end position="695"/>
    </location>
</feature>
<dbReference type="OrthoDB" id="1470350at2759"/>
<dbReference type="GO" id="GO:0016705">
    <property type="term" value="F:oxidoreductase activity, acting on paired donors, with incorporation or reduction of molecular oxygen"/>
    <property type="evidence" value="ECO:0007669"/>
    <property type="project" value="InterPro"/>
</dbReference>
<dbReference type="Gene3D" id="1.10.630.10">
    <property type="entry name" value="Cytochrome P450"/>
    <property type="match status" value="1"/>
</dbReference>
<feature type="transmembrane region" description="Helical" evidence="4">
    <location>
        <begin position="20"/>
        <end position="39"/>
    </location>
</feature>